<evidence type="ECO:0000313" key="5">
    <source>
        <dbReference type="EMBL" id="AOO65978.1"/>
    </source>
</evidence>
<dbReference type="InterPro" id="IPR018357">
    <property type="entry name" value="Hexapep_transf_CS"/>
</dbReference>
<feature type="transmembrane region" description="Helical" evidence="4">
    <location>
        <begin position="12"/>
        <end position="31"/>
    </location>
</feature>
<evidence type="ECO:0000256" key="3">
    <source>
        <dbReference type="ARBA" id="ARBA00023315"/>
    </source>
</evidence>
<dbReference type="Pfam" id="PF00132">
    <property type="entry name" value="Hexapep"/>
    <property type="match status" value="1"/>
</dbReference>
<dbReference type="RefSeq" id="WP_069479411.1">
    <property type="nucleotide sequence ID" value="NZ_CP017111.1"/>
</dbReference>
<proteinExistence type="predicted"/>
<dbReference type="EMBL" id="CP017111">
    <property type="protein sequence ID" value="AOO65978.1"/>
    <property type="molecule type" value="Genomic_DNA"/>
</dbReference>
<dbReference type="KEGG" id="shal:SHALO_2217"/>
<dbReference type="GO" id="GO:0008870">
    <property type="term" value="F:galactoside O-acetyltransferase activity"/>
    <property type="evidence" value="ECO:0007669"/>
    <property type="project" value="UniProtKB-EC"/>
</dbReference>
<dbReference type="PANTHER" id="PTHR23416">
    <property type="entry name" value="SIALIC ACID SYNTHASE-RELATED"/>
    <property type="match status" value="1"/>
</dbReference>
<organism evidence="5 6">
    <name type="scientific">Sulfurospirillum halorespirans DSM 13726</name>
    <dbReference type="NCBI Taxonomy" id="1193502"/>
    <lineage>
        <taxon>Bacteria</taxon>
        <taxon>Pseudomonadati</taxon>
        <taxon>Campylobacterota</taxon>
        <taxon>Epsilonproteobacteria</taxon>
        <taxon>Campylobacterales</taxon>
        <taxon>Sulfurospirillaceae</taxon>
        <taxon>Sulfurospirillum</taxon>
    </lineage>
</organism>
<dbReference type="Pfam" id="PF14602">
    <property type="entry name" value="Hexapep_2"/>
    <property type="match status" value="1"/>
</dbReference>
<evidence type="ECO:0000256" key="4">
    <source>
        <dbReference type="SAM" id="Phobius"/>
    </source>
</evidence>
<dbReference type="PANTHER" id="PTHR23416:SF78">
    <property type="entry name" value="LIPOPOLYSACCHARIDE BIOSYNTHESIS O-ACETYL TRANSFERASE WBBJ-RELATED"/>
    <property type="match status" value="1"/>
</dbReference>
<dbReference type="CDD" id="cd04647">
    <property type="entry name" value="LbH_MAT_like"/>
    <property type="match status" value="1"/>
</dbReference>
<dbReference type="Proteomes" id="UP000094609">
    <property type="component" value="Chromosome"/>
</dbReference>
<dbReference type="AlphaFoldDB" id="A0A1D7TLV5"/>
<keyword evidence="4" id="KW-0812">Transmembrane</keyword>
<accession>A0A1D7TLV5</accession>
<dbReference type="InterPro" id="IPR051159">
    <property type="entry name" value="Hexapeptide_acetyltransf"/>
</dbReference>
<keyword evidence="4" id="KW-1133">Transmembrane helix</keyword>
<protein>
    <submittedName>
        <fullName evidence="5">Putative lipopolysaccharide biosynthesis O-acetyl transferase WbbJ</fullName>
        <ecNumber evidence="5">2.3.1.18</ecNumber>
    </submittedName>
</protein>
<dbReference type="EC" id="2.3.1.18" evidence="5"/>
<sequence length="204" mass="22487">MVAKVIAFPISYYFVRGIQIILIYITSEYIFKLFKKCGKRPVIYFPASVKGGKYITVGDNFNVSSGLRIEAIDRYFNDSFIPKITIGNNVFIGQNCHIGCINSVDIGNNVLIASNVYITDHFHGNIDALSLNIPPAQRKIVSKGSIVIEDNVWIGERVSIMPNIHIGVNSIVGANSVVTKNIPANCVVGGVPARIIRYLIEENN</sequence>
<dbReference type="Gene3D" id="2.160.10.10">
    <property type="entry name" value="Hexapeptide repeat proteins"/>
    <property type="match status" value="1"/>
</dbReference>
<dbReference type="InterPro" id="IPR001451">
    <property type="entry name" value="Hexapep"/>
</dbReference>
<gene>
    <name evidence="5" type="ORF">SHALO_2217</name>
</gene>
<dbReference type="STRING" id="1193502.SHALO_2217"/>
<evidence type="ECO:0000256" key="1">
    <source>
        <dbReference type="ARBA" id="ARBA00022679"/>
    </source>
</evidence>
<keyword evidence="6" id="KW-1185">Reference proteome</keyword>
<reference evidence="6" key="1">
    <citation type="submission" date="2016-08" db="EMBL/GenBank/DDBJ databases">
        <title>Complete genome sequence of the organohalide-respiring Epsilonproteobacterium Sulfurospirillum halorespirans.</title>
        <authorList>
            <person name="Goris T."/>
            <person name="Zimmermann J."/>
            <person name="Schenz B."/>
            <person name="Lemos M."/>
            <person name="Hackermueller J."/>
            <person name="Diekert G."/>
        </authorList>
    </citation>
    <scope>NUCLEOTIDE SEQUENCE [LARGE SCALE GENOMIC DNA]</scope>
    <source>
        <strain>DSM 13726</strain>
        <strain evidence="6">PCE-M2</strain>
    </source>
</reference>
<keyword evidence="4" id="KW-0472">Membrane</keyword>
<dbReference type="PROSITE" id="PS00101">
    <property type="entry name" value="HEXAPEP_TRANSFERASES"/>
    <property type="match status" value="1"/>
</dbReference>
<name>A0A1D7TLV5_9BACT</name>
<keyword evidence="2" id="KW-0677">Repeat</keyword>
<evidence type="ECO:0000313" key="6">
    <source>
        <dbReference type="Proteomes" id="UP000094609"/>
    </source>
</evidence>
<dbReference type="SUPFAM" id="SSF51161">
    <property type="entry name" value="Trimeric LpxA-like enzymes"/>
    <property type="match status" value="1"/>
</dbReference>
<evidence type="ECO:0000256" key="2">
    <source>
        <dbReference type="ARBA" id="ARBA00022737"/>
    </source>
</evidence>
<keyword evidence="1 5" id="KW-0808">Transferase</keyword>
<keyword evidence="3 5" id="KW-0012">Acyltransferase</keyword>
<dbReference type="InterPro" id="IPR011004">
    <property type="entry name" value="Trimer_LpxA-like_sf"/>
</dbReference>